<reference evidence="3 4" key="1">
    <citation type="submission" date="2022-12" db="EMBL/GenBank/DDBJ databases">
        <title>Chitinophagaceae gen. sp. nov., a new member of the family Chitinophagaceae, isolated from soil in a chemical factory.</title>
        <authorList>
            <person name="Ke Z."/>
        </authorList>
    </citation>
    <scope>NUCLEOTIDE SEQUENCE [LARGE SCALE GENOMIC DNA]</scope>
    <source>
        <strain evidence="3 4">LY-5</strain>
    </source>
</reference>
<feature type="domain" description="Gfo/Idh/MocA-like oxidoreductase N-terminal" evidence="1">
    <location>
        <begin position="11"/>
        <end position="125"/>
    </location>
</feature>
<dbReference type="SUPFAM" id="SSF55347">
    <property type="entry name" value="Glyceraldehyde-3-phosphate dehydrogenase-like, C-terminal domain"/>
    <property type="match status" value="1"/>
</dbReference>
<evidence type="ECO:0000259" key="2">
    <source>
        <dbReference type="Pfam" id="PF22725"/>
    </source>
</evidence>
<dbReference type="Pfam" id="PF01408">
    <property type="entry name" value="GFO_IDH_MocA"/>
    <property type="match status" value="1"/>
</dbReference>
<organism evidence="3 4">
    <name type="scientific">Polluticaenibacter yanchengensis</name>
    <dbReference type="NCBI Taxonomy" id="3014562"/>
    <lineage>
        <taxon>Bacteria</taxon>
        <taxon>Pseudomonadati</taxon>
        <taxon>Bacteroidota</taxon>
        <taxon>Chitinophagia</taxon>
        <taxon>Chitinophagales</taxon>
        <taxon>Chitinophagaceae</taxon>
        <taxon>Polluticaenibacter</taxon>
    </lineage>
</organism>
<dbReference type="Gene3D" id="3.40.50.720">
    <property type="entry name" value="NAD(P)-binding Rossmann-like Domain"/>
    <property type="match status" value="1"/>
</dbReference>
<dbReference type="PANTHER" id="PTHR43377:SF1">
    <property type="entry name" value="BILIVERDIN REDUCTASE A"/>
    <property type="match status" value="1"/>
</dbReference>
<dbReference type="InterPro" id="IPR036291">
    <property type="entry name" value="NAD(P)-bd_dom_sf"/>
</dbReference>
<keyword evidence="4" id="KW-1185">Reference proteome</keyword>
<evidence type="ECO:0000313" key="3">
    <source>
        <dbReference type="EMBL" id="MDA3616036.1"/>
    </source>
</evidence>
<comment type="caution">
    <text evidence="3">The sequence shown here is derived from an EMBL/GenBank/DDBJ whole genome shotgun (WGS) entry which is preliminary data.</text>
</comment>
<dbReference type="EMBL" id="JAQGEF010000021">
    <property type="protein sequence ID" value="MDA3616036.1"/>
    <property type="molecule type" value="Genomic_DNA"/>
</dbReference>
<dbReference type="RefSeq" id="WP_407032365.1">
    <property type="nucleotide sequence ID" value="NZ_JAQGEF010000021.1"/>
</dbReference>
<name>A0ABT4UMG1_9BACT</name>
<dbReference type="InterPro" id="IPR055170">
    <property type="entry name" value="GFO_IDH_MocA-like_dom"/>
</dbReference>
<evidence type="ECO:0000259" key="1">
    <source>
        <dbReference type="Pfam" id="PF01408"/>
    </source>
</evidence>
<dbReference type="Proteomes" id="UP001210231">
    <property type="component" value="Unassembled WGS sequence"/>
</dbReference>
<dbReference type="InterPro" id="IPR000683">
    <property type="entry name" value="Gfo/Idh/MocA-like_OxRdtase_N"/>
</dbReference>
<sequence>MNVLDSLKDRKIVVFGAGSIGERHISVLQKLGYTNIIVYRKRNLPLRNIDPQSIQIVTSLEQIIAAKPFAAIICSPTSEHTSQTLFCLEHNIHVLIEKPVSSNYDELSSFINHANINGTYLQAGYMLRYHHFFEKIKNLIDNKTYGKLLSIDAYWGEYLPDWHPWEDYKESYAAKKSLGGGAALTLSHDLDLILWLNNFELEKHFSLKNTSSNLDVDVDSGFDILLKFKNGVTAHSHNNFHQKKPLREYKFVFDNAFIKINYFDSVMEIFHDHVHTIERIEAFDRNSMFEKQWLAFISDCREAIQSNNFGKSMQNINNSFNIIKLTTDEQ</sequence>
<proteinExistence type="predicted"/>
<accession>A0ABT4UMG1</accession>
<dbReference type="SUPFAM" id="SSF51735">
    <property type="entry name" value="NAD(P)-binding Rossmann-fold domains"/>
    <property type="match status" value="1"/>
</dbReference>
<dbReference type="PANTHER" id="PTHR43377">
    <property type="entry name" value="BILIVERDIN REDUCTASE A"/>
    <property type="match status" value="1"/>
</dbReference>
<dbReference type="InterPro" id="IPR051450">
    <property type="entry name" value="Gfo/Idh/MocA_Oxidoreductases"/>
</dbReference>
<gene>
    <name evidence="3" type="ORF">O3P16_14570</name>
</gene>
<dbReference type="Pfam" id="PF22725">
    <property type="entry name" value="GFO_IDH_MocA_C3"/>
    <property type="match status" value="1"/>
</dbReference>
<feature type="domain" description="GFO/IDH/MocA-like oxidoreductase" evidence="2">
    <location>
        <begin position="133"/>
        <end position="246"/>
    </location>
</feature>
<protein>
    <submittedName>
        <fullName evidence="3">Gfo/Idh/MocA family oxidoreductase</fullName>
    </submittedName>
</protein>
<dbReference type="Gene3D" id="3.30.360.10">
    <property type="entry name" value="Dihydrodipicolinate Reductase, domain 2"/>
    <property type="match status" value="1"/>
</dbReference>
<evidence type="ECO:0000313" key="4">
    <source>
        <dbReference type="Proteomes" id="UP001210231"/>
    </source>
</evidence>